<name>A0A0E9R1T0_ANGAN</name>
<reference evidence="1" key="2">
    <citation type="journal article" date="2015" name="Fish Shellfish Immunol.">
        <title>Early steps in the European eel (Anguilla anguilla)-Vibrio vulnificus interaction in the gills: Role of the RtxA13 toxin.</title>
        <authorList>
            <person name="Callol A."/>
            <person name="Pajuelo D."/>
            <person name="Ebbesson L."/>
            <person name="Teles M."/>
            <person name="MacKenzie S."/>
            <person name="Amaro C."/>
        </authorList>
    </citation>
    <scope>NUCLEOTIDE SEQUENCE</scope>
</reference>
<evidence type="ECO:0000313" key="1">
    <source>
        <dbReference type="EMBL" id="JAH22425.1"/>
    </source>
</evidence>
<dbReference type="EMBL" id="GBXM01086152">
    <property type="protein sequence ID" value="JAH22425.1"/>
    <property type="molecule type" value="Transcribed_RNA"/>
</dbReference>
<reference evidence="1" key="1">
    <citation type="submission" date="2014-11" db="EMBL/GenBank/DDBJ databases">
        <authorList>
            <person name="Amaro Gonzalez C."/>
        </authorList>
    </citation>
    <scope>NUCLEOTIDE SEQUENCE</scope>
</reference>
<dbReference type="AlphaFoldDB" id="A0A0E9R1T0"/>
<proteinExistence type="predicted"/>
<sequence length="36" mass="3985">MPTTSMRPSILKGTAFIFQWIATNLLQQKAISGVFS</sequence>
<accession>A0A0E9R1T0</accession>
<protein>
    <submittedName>
        <fullName evidence="1">Uncharacterized protein</fullName>
    </submittedName>
</protein>
<organism evidence="1">
    <name type="scientific">Anguilla anguilla</name>
    <name type="common">European freshwater eel</name>
    <name type="synonym">Muraena anguilla</name>
    <dbReference type="NCBI Taxonomy" id="7936"/>
    <lineage>
        <taxon>Eukaryota</taxon>
        <taxon>Metazoa</taxon>
        <taxon>Chordata</taxon>
        <taxon>Craniata</taxon>
        <taxon>Vertebrata</taxon>
        <taxon>Euteleostomi</taxon>
        <taxon>Actinopterygii</taxon>
        <taxon>Neopterygii</taxon>
        <taxon>Teleostei</taxon>
        <taxon>Anguilliformes</taxon>
        <taxon>Anguillidae</taxon>
        <taxon>Anguilla</taxon>
    </lineage>
</organism>